<reference evidence="1" key="1">
    <citation type="journal article" date="2015" name="Nature">
        <title>Complex archaea that bridge the gap between prokaryotes and eukaryotes.</title>
        <authorList>
            <person name="Spang A."/>
            <person name="Saw J.H."/>
            <person name="Jorgensen S.L."/>
            <person name="Zaremba-Niedzwiedzka K."/>
            <person name="Martijn J."/>
            <person name="Lind A.E."/>
            <person name="van Eijk R."/>
            <person name="Schleper C."/>
            <person name="Guy L."/>
            <person name="Ettema T.J."/>
        </authorList>
    </citation>
    <scope>NUCLEOTIDE SEQUENCE</scope>
</reference>
<comment type="caution">
    <text evidence="1">The sequence shown here is derived from an EMBL/GenBank/DDBJ whole genome shotgun (WGS) entry which is preliminary data.</text>
</comment>
<proteinExistence type="predicted"/>
<name>A0A0F9S5C8_9ZZZZ</name>
<organism evidence="1">
    <name type="scientific">marine sediment metagenome</name>
    <dbReference type="NCBI Taxonomy" id="412755"/>
    <lineage>
        <taxon>unclassified sequences</taxon>
        <taxon>metagenomes</taxon>
        <taxon>ecological metagenomes</taxon>
    </lineage>
</organism>
<gene>
    <name evidence="1" type="ORF">LCGC14_0495020</name>
</gene>
<evidence type="ECO:0008006" key="2">
    <source>
        <dbReference type="Google" id="ProtNLM"/>
    </source>
</evidence>
<evidence type="ECO:0000313" key="1">
    <source>
        <dbReference type="EMBL" id="KKN64075.1"/>
    </source>
</evidence>
<protein>
    <recommendedName>
        <fullName evidence="2">DPH-type MB domain-containing protein</fullName>
    </recommendedName>
</protein>
<dbReference type="AlphaFoldDB" id="A0A0F9S5C8"/>
<accession>A0A0F9S5C8</accession>
<dbReference type="EMBL" id="LAZR01000568">
    <property type="protein sequence ID" value="KKN64075.1"/>
    <property type="molecule type" value="Genomic_DNA"/>
</dbReference>
<sequence length="59" mass="6723">MEIELKPINIIFIAFCNNPKCKNTISIDVEEDTPKDDEITITCEECGNSIRISYEVDTI</sequence>